<sequence length="133" mass="14444">MEGAAAAAQAGDHLICQRCYHAKHYGRLVPVEADEETFPRIRARHSAPARARCSVVDLSTGQDRSSRTCPAFLRLDRADVDLVVAINKCDLLPKRAPRERIEAWARAGLRAAGLSNDRIASLALVSARTGEGI</sequence>
<protein>
    <recommendedName>
        <fullName evidence="3">G domain-containing protein</fullName>
    </recommendedName>
</protein>
<proteinExistence type="predicted"/>
<dbReference type="Proteomes" id="UP000323011">
    <property type="component" value="Unassembled WGS sequence"/>
</dbReference>
<keyword evidence="2" id="KW-1185">Reference proteome</keyword>
<accession>A0A5A8BY08</accession>
<reference evidence="1 2" key="1">
    <citation type="submission" date="2019-07" db="EMBL/GenBank/DDBJ databases">
        <title>Genomes of Cafeteria roenbergensis.</title>
        <authorList>
            <person name="Fischer M.G."/>
            <person name="Hackl T."/>
            <person name="Roman M."/>
        </authorList>
    </citation>
    <scope>NUCLEOTIDE SEQUENCE [LARGE SCALE GENOMIC DNA]</scope>
    <source>
        <strain evidence="1 2">BVI</strain>
    </source>
</reference>
<comment type="caution">
    <text evidence="1">The sequence shown here is derived from an EMBL/GenBank/DDBJ whole genome shotgun (WGS) entry which is preliminary data.</text>
</comment>
<dbReference type="AlphaFoldDB" id="A0A5A8BY08"/>
<dbReference type="EMBL" id="VLTN01000159">
    <property type="protein sequence ID" value="KAA0145573.1"/>
    <property type="molecule type" value="Genomic_DNA"/>
</dbReference>
<organism evidence="1 2">
    <name type="scientific">Cafeteria roenbergensis</name>
    <name type="common">Marine flagellate</name>
    <dbReference type="NCBI Taxonomy" id="33653"/>
    <lineage>
        <taxon>Eukaryota</taxon>
        <taxon>Sar</taxon>
        <taxon>Stramenopiles</taxon>
        <taxon>Bigyra</taxon>
        <taxon>Opalozoa</taxon>
        <taxon>Bicosoecida</taxon>
        <taxon>Cafeteriaceae</taxon>
        <taxon>Cafeteria</taxon>
    </lineage>
</organism>
<dbReference type="InterPro" id="IPR027417">
    <property type="entry name" value="P-loop_NTPase"/>
</dbReference>
<evidence type="ECO:0000313" key="1">
    <source>
        <dbReference type="EMBL" id="KAA0145573.1"/>
    </source>
</evidence>
<evidence type="ECO:0008006" key="3">
    <source>
        <dbReference type="Google" id="ProtNLM"/>
    </source>
</evidence>
<evidence type="ECO:0000313" key="2">
    <source>
        <dbReference type="Proteomes" id="UP000323011"/>
    </source>
</evidence>
<dbReference type="SUPFAM" id="SSF52540">
    <property type="entry name" value="P-loop containing nucleoside triphosphate hydrolases"/>
    <property type="match status" value="1"/>
</dbReference>
<name>A0A5A8BY08_CAFRO</name>
<gene>
    <name evidence="1" type="ORF">FNF29_08474</name>
</gene>
<dbReference type="Gene3D" id="3.40.50.300">
    <property type="entry name" value="P-loop containing nucleotide triphosphate hydrolases"/>
    <property type="match status" value="1"/>
</dbReference>